<feature type="domain" description="Glycoside hydrolase family 5" evidence="5">
    <location>
        <begin position="90"/>
        <end position="368"/>
    </location>
</feature>
<comment type="similarity">
    <text evidence="1 4">Belongs to the glycosyl hydrolase 5 (cellulase A) family.</text>
</comment>
<sequence length="581" mass="64945">MQNQSKDMIMIFMRRCLGFSLLCFLFLYPFIITILTPQTKPHAAAADLPLSTNSRWVVDESGRRVKLACVNWVSHLDAVVAEGLSKQPMDVISNGIASMGFNCVRFTWPLFLATNDSLASLTVRKSFQRLGLFESIAGIQANNPSIIDLPLIKAFQMVVGSLGDNNVMVILDNHISNPGWCCSNYDGNGFFGDKYFNPDVWITGLTKMATLFNGVTNVVGMSLRNELRGPRQNVSDWYRYMQKGAEAVHSANPNVLVILSGLSYDKDLSFISNQPVNLSFTGKLVFEVHWYGFTDGQAWAEGNPNQVCGNVVNNMMRTSGFLLDQGWPLFVTEFGVDLRGGNVNDNRYLNCFLGWAAEHDLDWAYWTVVGSYYLREGVVGLNEYYGLLNWNWCDIRNSSFLQRLSALQSPFRGPGIEETNLHKVIFHPLTGLCVLRKSIFDPLRLGPCSESEAWSYTAQNTLSLKGTYLCLQADCLQKPARLGIICTDSDSRWDIISDSKMHLSSKASNGSTVCLDVDSSNTIVTKPCKCLNKDKTCDPASQWFKLVDSTKSSTKTKSIIQFNSISNLPGKDNLWKLFDLF</sequence>
<proteinExistence type="inferred from homology"/>
<dbReference type="EMBL" id="VAHF01000008">
    <property type="protein sequence ID" value="TXG56168.1"/>
    <property type="molecule type" value="Genomic_DNA"/>
</dbReference>
<evidence type="ECO:0000259" key="5">
    <source>
        <dbReference type="Pfam" id="PF00150"/>
    </source>
</evidence>
<reference evidence="7" key="1">
    <citation type="journal article" date="2019" name="Gigascience">
        <title>De novo genome assembly of the endangered Acer yangbiense, a plant species with extremely small populations endemic to Yunnan Province, China.</title>
        <authorList>
            <person name="Yang J."/>
            <person name="Wariss H.M."/>
            <person name="Tao L."/>
            <person name="Zhang R."/>
            <person name="Yun Q."/>
            <person name="Hollingsworth P."/>
            <person name="Dao Z."/>
            <person name="Luo G."/>
            <person name="Guo H."/>
            <person name="Ma Y."/>
            <person name="Sun W."/>
        </authorList>
    </citation>
    <scope>NUCLEOTIDE SEQUENCE [LARGE SCALE GENOMIC DNA]</scope>
    <source>
        <strain evidence="7">cv. Malutang</strain>
    </source>
</reference>
<accession>A0A5C7HHA5</accession>
<evidence type="ECO:0000313" key="6">
    <source>
        <dbReference type="EMBL" id="TXG56168.1"/>
    </source>
</evidence>
<evidence type="ECO:0000256" key="3">
    <source>
        <dbReference type="ARBA" id="ARBA00023295"/>
    </source>
</evidence>
<keyword evidence="2 4" id="KW-0378">Hydrolase</keyword>
<keyword evidence="3 4" id="KW-0326">Glycosidase</keyword>
<dbReference type="GO" id="GO:0000272">
    <property type="term" value="P:polysaccharide catabolic process"/>
    <property type="evidence" value="ECO:0007669"/>
    <property type="project" value="InterPro"/>
</dbReference>
<dbReference type="AlphaFoldDB" id="A0A5C7HHA5"/>
<dbReference type="PANTHER" id="PTHR31263:SF44">
    <property type="entry name" value="OS04G0481200 PROTEIN"/>
    <property type="match status" value="1"/>
</dbReference>
<dbReference type="Gene3D" id="3.20.20.80">
    <property type="entry name" value="Glycosidases"/>
    <property type="match status" value="1"/>
</dbReference>
<evidence type="ECO:0000256" key="4">
    <source>
        <dbReference type="RuleBase" id="RU361153"/>
    </source>
</evidence>
<evidence type="ECO:0000256" key="1">
    <source>
        <dbReference type="ARBA" id="ARBA00005641"/>
    </source>
</evidence>
<name>A0A5C7HHA5_9ROSI</name>
<dbReference type="PANTHER" id="PTHR31263">
    <property type="entry name" value="CELLULASE FAMILY PROTEIN (AFU_ORTHOLOGUE AFUA_5G14560)"/>
    <property type="match status" value="1"/>
</dbReference>
<organism evidence="6 7">
    <name type="scientific">Acer yangbiense</name>
    <dbReference type="NCBI Taxonomy" id="1000413"/>
    <lineage>
        <taxon>Eukaryota</taxon>
        <taxon>Viridiplantae</taxon>
        <taxon>Streptophyta</taxon>
        <taxon>Embryophyta</taxon>
        <taxon>Tracheophyta</taxon>
        <taxon>Spermatophyta</taxon>
        <taxon>Magnoliopsida</taxon>
        <taxon>eudicotyledons</taxon>
        <taxon>Gunneridae</taxon>
        <taxon>Pentapetalae</taxon>
        <taxon>rosids</taxon>
        <taxon>malvids</taxon>
        <taxon>Sapindales</taxon>
        <taxon>Sapindaceae</taxon>
        <taxon>Hippocastanoideae</taxon>
        <taxon>Acereae</taxon>
        <taxon>Acer</taxon>
    </lineage>
</organism>
<dbReference type="SUPFAM" id="SSF50370">
    <property type="entry name" value="Ricin B-like lectins"/>
    <property type="match status" value="1"/>
</dbReference>
<comment type="caution">
    <text evidence="6">The sequence shown here is derived from an EMBL/GenBank/DDBJ whole genome shotgun (WGS) entry which is preliminary data.</text>
</comment>
<dbReference type="Proteomes" id="UP000323000">
    <property type="component" value="Chromosome 8"/>
</dbReference>
<dbReference type="Pfam" id="PF00150">
    <property type="entry name" value="Cellulase"/>
    <property type="match status" value="1"/>
</dbReference>
<dbReference type="GO" id="GO:0004553">
    <property type="term" value="F:hydrolase activity, hydrolyzing O-glycosyl compounds"/>
    <property type="evidence" value="ECO:0007669"/>
    <property type="project" value="InterPro"/>
</dbReference>
<dbReference type="InterPro" id="IPR035992">
    <property type="entry name" value="Ricin_B-like_lectins"/>
</dbReference>
<evidence type="ECO:0000313" key="7">
    <source>
        <dbReference type="Proteomes" id="UP000323000"/>
    </source>
</evidence>
<dbReference type="InterPro" id="IPR001547">
    <property type="entry name" value="Glyco_hydro_5"/>
</dbReference>
<protein>
    <recommendedName>
        <fullName evidence="5">Glycoside hydrolase family 5 domain-containing protein</fullName>
    </recommendedName>
</protein>
<dbReference type="InterPro" id="IPR017853">
    <property type="entry name" value="GH"/>
</dbReference>
<keyword evidence="7" id="KW-1185">Reference proteome</keyword>
<evidence type="ECO:0000256" key="2">
    <source>
        <dbReference type="ARBA" id="ARBA00022801"/>
    </source>
</evidence>
<gene>
    <name evidence="6" type="ORF">EZV62_017481</name>
</gene>
<dbReference type="SUPFAM" id="SSF51445">
    <property type="entry name" value="(Trans)glycosidases"/>
    <property type="match status" value="1"/>
</dbReference>
<dbReference type="OrthoDB" id="442731at2759"/>